<proteinExistence type="predicted"/>
<keyword evidence="3" id="KW-1185">Reference proteome</keyword>
<evidence type="ECO:0000313" key="2">
    <source>
        <dbReference type="EMBL" id="KAK4183234.1"/>
    </source>
</evidence>
<dbReference type="Proteomes" id="UP001302126">
    <property type="component" value="Unassembled WGS sequence"/>
</dbReference>
<reference evidence="2" key="1">
    <citation type="journal article" date="2023" name="Mol. Phylogenet. Evol.">
        <title>Genome-scale phylogeny and comparative genomics of the fungal order Sordariales.</title>
        <authorList>
            <person name="Hensen N."/>
            <person name="Bonometti L."/>
            <person name="Westerberg I."/>
            <person name="Brannstrom I.O."/>
            <person name="Guillou S."/>
            <person name="Cros-Aarteil S."/>
            <person name="Calhoun S."/>
            <person name="Haridas S."/>
            <person name="Kuo A."/>
            <person name="Mondo S."/>
            <person name="Pangilinan J."/>
            <person name="Riley R."/>
            <person name="LaButti K."/>
            <person name="Andreopoulos B."/>
            <person name="Lipzen A."/>
            <person name="Chen C."/>
            <person name="Yan M."/>
            <person name="Daum C."/>
            <person name="Ng V."/>
            <person name="Clum A."/>
            <person name="Steindorff A."/>
            <person name="Ohm R.A."/>
            <person name="Martin F."/>
            <person name="Silar P."/>
            <person name="Natvig D.O."/>
            <person name="Lalanne C."/>
            <person name="Gautier V."/>
            <person name="Ament-Velasquez S.L."/>
            <person name="Kruys A."/>
            <person name="Hutchinson M.I."/>
            <person name="Powell A.J."/>
            <person name="Barry K."/>
            <person name="Miller A.N."/>
            <person name="Grigoriev I.V."/>
            <person name="Debuchy R."/>
            <person name="Gladieux P."/>
            <person name="Hiltunen Thoren M."/>
            <person name="Johannesson H."/>
        </authorList>
    </citation>
    <scope>NUCLEOTIDE SEQUENCE</scope>
    <source>
        <strain evidence="2">PSN309</strain>
    </source>
</reference>
<organism evidence="2 3">
    <name type="scientific">Podospora australis</name>
    <dbReference type="NCBI Taxonomy" id="1536484"/>
    <lineage>
        <taxon>Eukaryota</taxon>
        <taxon>Fungi</taxon>
        <taxon>Dikarya</taxon>
        <taxon>Ascomycota</taxon>
        <taxon>Pezizomycotina</taxon>
        <taxon>Sordariomycetes</taxon>
        <taxon>Sordariomycetidae</taxon>
        <taxon>Sordariales</taxon>
        <taxon>Podosporaceae</taxon>
        <taxon>Podospora</taxon>
    </lineage>
</organism>
<gene>
    <name evidence="2" type="ORF">QBC35DRAFT_508420</name>
</gene>
<evidence type="ECO:0000259" key="1">
    <source>
        <dbReference type="Pfam" id="PF01909"/>
    </source>
</evidence>
<accession>A0AAN7AE54</accession>
<reference evidence="2" key="2">
    <citation type="submission" date="2023-05" db="EMBL/GenBank/DDBJ databases">
        <authorList>
            <consortium name="Lawrence Berkeley National Laboratory"/>
            <person name="Steindorff A."/>
            <person name="Hensen N."/>
            <person name="Bonometti L."/>
            <person name="Westerberg I."/>
            <person name="Brannstrom I.O."/>
            <person name="Guillou S."/>
            <person name="Cros-Aarteil S."/>
            <person name="Calhoun S."/>
            <person name="Haridas S."/>
            <person name="Kuo A."/>
            <person name="Mondo S."/>
            <person name="Pangilinan J."/>
            <person name="Riley R."/>
            <person name="Labutti K."/>
            <person name="Andreopoulos B."/>
            <person name="Lipzen A."/>
            <person name="Chen C."/>
            <person name="Yanf M."/>
            <person name="Daum C."/>
            <person name="Ng V."/>
            <person name="Clum A."/>
            <person name="Ohm R."/>
            <person name="Martin F."/>
            <person name="Silar P."/>
            <person name="Natvig D."/>
            <person name="Lalanne C."/>
            <person name="Gautier V."/>
            <person name="Ament-Velasquez S.L."/>
            <person name="Kruys A."/>
            <person name="Hutchinson M.I."/>
            <person name="Powell A.J."/>
            <person name="Barry K."/>
            <person name="Miller A.N."/>
            <person name="Grigoriev I.V."/>
            <person name="Debuchy R."/>
            <person name="Gladieux P."/>
            <person name="Thoren M.H."/>
            <person name="Johannesson H."/>
        </authorList>
    </citation>
    <scope>NUCLEOTIDE SEQUENCE</scope>
    <source>
        <strain evidence="2">PSN309</strain>
    </source>
</reference>
<protein>
    <recommendedName>
        <fullName evidence="1">Polymerase nucleotidyl transferase domain-containing protein</fullName>
    </recommendedName>
</protein>
<comment type="caution">
    <text evidence="2">The sequence shown here is derived from an EMBL/GenBank/DDBJ whole genome shotgun (WGS) entry which is preliminary data.</text>
</comment>
<dbReference type="Pfam" id="PF01909">
    <property type="entry name" value="NTP_transf_2"/>
    <property type="match status" value="1"/>
</dbReference>
<sequence length="273" mass="31488">MEIQMHPNVIHPHHRDSIINIVNHFKDDPTIDALLLTGSIAHGFAAEISDVDMLILVNEAEYDRREAEGNITVVLHDLCPYEGGYLDAKYTSLKFMRQVVQFGSEPARWAFKDSAALFVRNGVEAELVDLLNRIPVYPLAEQQERIKKFRTQLQIWNWYVGEGRRKKNAYLTNVAASKLVLFAGRLVLAHNAVLYPYHKWFLRVLEEVKEKPKGLMKKIEAVNSDPSQENTNALFELVVNWQDWARPAHRWGAQFMVDSELNWLILQTPVDDI</sequence>
<dbReference type="Gene3D" id="3.30.460.10">
    <property type="entry name" value="Beta Polymerase, domain 2"/>
    <property type="match status" value="1"/>
</dbReference>
<dbReference type="AlphaFoldDB" id="A0AAN7AE54"/>
<dbReference type="SUPFAM" id="SSF81301">
    <property type="entry name" value="Nucleotidyltransferase"/>
    <property type="match status" value="1"/>
</dbReference>
<feature type="domain" description="Polymerase nucleotidyl transferase" evidence="1">
    <location>
        <begin position="21"/>
        <end position="67"/>
    </location>
</feature>
<dbReference type="GO" id="GO:0016779">
    <property type="term" value="F:nucleotidyltransferase activity"/>
    <property type="evidence" value="ECO:0007669"/>
    <property type="project" value="InterPro"/>
</dbReference>
<evidence type="ECO:0000313" key="3">
    <source>
        <dbReference type="Proteomes" id="UP001302126"/>
    </source>
</evidence>
<dbReference type="InterPro" id="IPR002934">
    <property type="entry name" value="Polymerase_NTP_transf_dom"/>
</dbReference>
<name>A0AAN7AE54_9PEZI</name>
<dbReference type="EMBL" id="MU864565">
    <property type="protein sequence ID" value="KAK4183234.1"/>
    <property type="molecule type" value="Genomic_DNA"/>
</dbReference>
<dbReference type="InterPro" id="IPR043519">
    <property type="entry name" value="NT_sf"/>
</dbReference>